<feature type="compositionally biased region" description="Acidic residues" evidence="1">
    <location>
        <begin position="50"/>
        <end position="60"/>
    </location>
</feature>
<evidence type="ECO:0000256" key="1">
    <source>
        <dbReference type="SAM" id="MobiDB-lite"/>
    </source>
</evidence>
<sequence length="310" mass="32216">MGKSADPPVLTPPAAAPTVEEDEKDAAKPAPAPTKKAKKGRKGKAAVEEPNLDEEIDEGEGMAVTKKTPKPNAMGKEGRITKPRLGKSAAKRKATVEELGTDEETDEGEEGMAIEEPSGAGATKKEGSLIVQMKMGKNAGKFKDLVEGAGLDKEREGAMVTETAAGRCSPRAGGKTPANPGFNSEPVDPAPAPPKKAIATKPPAKEHAASQSPKAIQKTAAAEKTKANPGPTQDSAATKRPAKATKPAPPSKGKRKARADADPVAYDLISTIAEVEGAQGFIGESWETLREKIPVGDGGEEGQARKRRKN</sequence>
<feature type="compositionally biased region" description="Basic residues" evidence="1">
    <location>
        <begin position="35"/>
        <end position="44"/>
    </location>
</feature>
<dbReference type="EMBL" id="MU005578">
    <property type="protein sequence ID" value="KAF2685881.1"/>
    <property type="molecule type" value="Genomic_DNA"/>
</dbReference>
<protein>
    <submittedName>
        <fullName evidence="2">Uncharacterized protein</fullName>
    </submittedName>
</protein>
<organism evidence="2 3">
    <name type="scientific">Lentithecium fluviatile CBS 122367</name>
    <dbReference type="NCBI Taxonomy" id="1168545"/>
    <lineage>
        <taxon>Eukaryota</taxon>
        <taxon>Fungi</taxon>
        <taxon>Dikarya</taxon>
        <taxon>Ascomycota</taxon>
        <taxon>Pezizomycotina</taxon>
        <taxon>Dothideomycetes</taxon>
        <taxon>Pleosporomycetidae</taxon>
        <taxon>Pleosporales</taxon>
        <taxon>Massarineae</taxon>
        <taxon>Lentitheciaceae</taxon>
        <taxon>Lentithecium</taxon>
    </lineage>
</organism>
<keyword evidence="3" id="KW-1185">Reference proteome</keyword>
<evidence type="ECO:0000313" key="3">
    <source>
        <dbReference type="Proteomes" id="UP000799291"/>
    </source>
</evidence>
<dbReference type="Proteomes" id="UP000799291">
    <property type="component" value="Unassembled WGS sequence"/>
</dbReference>
<feature type="region of interest" description="Disordered" evidence="1">
    <location>
        <begin position="1"/>
        <end position="125"/>
    </location>
</feature>
<accession>A0A6G1J6P2</accession>
<feature type="region of interest" description="Disordered" evidence="1">
    <location>
        <begin position="149"/>
        <end position="261"/>
    </location>
</feature>
<gene>
    <name evidence="2" type="ORF">K458DRAFT_403214</name>
</gene>
<reference evidence="2" key="1">
    <citation type="journal article" date="2020" name="Stud. Mycol.">
        <title>101 Dothideomycetes genomes: a test case for predicting lifestyles and emergence of pathogens.</title>
        <authorList>
            <person name="Haridas S."/>
            <person name="Albert R."/>
            <person name="Binder M."/>
            <person name="Bloem J."/>
            <person name="Labutti K."/>
            <person name="Salamov A."/>
            <person name="Andreopoulos B."/>
            <person name="Baker S."/>
            <person name="Barry K."/>
            <person name="Bills G."/>
            <person name="Bluhm B."/>
            <person name="Cannon C."/>
            <person name="Castanera R."/>
            <person name="Culley D."/>
            <person name="Daum C."/>
            <person name="Ezra D."/>
            <person name="Gonzalez J."/>
            <person name="Henrissat B."/>
            <person name="Kuo A."/>
            <person name="Liang C."/>
            <person name="Lipzen A."/>
            <person name="Lutzoni F."/>
            <person name="Magnuson J."/>
            <person name="Mondo S."/>
            <person name="Nolan M."/>
            <person name="Ohm R."/>
            <person name="Pangilinan J."/>
            <person name="Park H.-J."/>
            <person name="Ramirez L."/>
            <person name="Alfaro M."/>
            <person name="Sun H."/>
            <person name="Tritt A."/>
            <person name="Yoshinaga Y."/>
            <person name="Zwiers L.-H."/>
            <person name="Turgeon B."/>
            <person name="Goodwin S."/>
            <person name="Spatafora J."/>
            <person name="Crous P."/>
            <person name="Grigoriev I."/>
        </authorList>
    </citation>
    <scope>NUCLEOTIDE SEQUENCE</scope>
    <source>
        <strain evidence="2">CBS 122367</strain>
    </source>
</reference>
<evidence type="ECO:0000313" key="2">
    <source>
        <dbReference type="EMBL" id="KAF2685881.1"/>
    </source>
</evidence>
<feature type="compositionally biased region" description="Acidic residues" evidence="1">
    <location>
        <begin position="99"/>
        <end position="113"/>
    </location>
</feature>
<name>A0A6G1J6P2_9PLEO</name>
<feature type="compositionally biased region" description="Basic residues" evidence="1">
    <location>
        <begin position="81"/>
        <end position="93"/>
    </location>
</feature>
<dbReference type="AlphaFoldDB" id="A0A6G1J6P2"/>
<proteinExistence type="predicted"/>